<protein>
    <recommendedName>
        <fullName evidence="3">Lipoprotein</fullName>
    </recommendedName>
</protein>
<keyword evidence="2" id="KW-1185">Reference proteome</keyword>
<name>G2DXC3_9GAMM</name>
<evidence type="ECO:0000313" key="2">
    <source>
        <dbReference type="Proteomes" id="UP000004200"/>
    </source>
</evidence>
<organism evidence="1 2">
    <name type="scientific">Thiorhodococcus drewsii AZ1</name>
    <dbReference type="NCBI Taxonomy" id="765913"/>
    <lineage>
        <taxon>Bacteria</taxon>
        <taxon>Pseudomonadati</taxon>
        <taxon>Pseudomonadota</taxon>
        <taxon>Gammaproteobacteria</taxon>
        <taxon>Chromatiales</taxon>
        <taxon>Chromatiaceae</taxon>
        <taxon>Thiorhodococcus</taxon>
    </lineage>
</organism>
<accession>G2DXC3</accession>
<evidence type="ECO:0008006" key="3">
    <source>
        <dbReference type="Google" id="ProtNLM"/>
    </source>
</evidence>
<dbReference type="EMBL" id="AFWT01000003">
    <property type="protein sequence ID" value="EGV33477.1"/>
    <property type="molecule type" value="Genomic_DNA"/>
</dbReference>
<sequence>MTPLKRVAILLLIAFVVGVTAGCRTSPVRDINNVPVPNPPASYSQMERAIVTAGSGLG</sequence>
<evidence type="ECO:0000313" key="1">
    <source>
        <dbReference type="EMBL" id="EGV33477.1"/>
    </source>
</evidence>
<dbReference type="PROSITE" id="PS51257">
    <property type="entry name" value="PROKAR_LIPOPROTEIN"/>
    <property type="match status" value="1"/>
</dbReference>
<proteinExistence type="predicted"/>
<comment type="caution">
    <text evidence="1">The sequence shown here is derived from an EMBL/GenBank/DDBJ whole genome shotgun (WGS) entry which is preliminary data.</text>
</comment>
<dbReference type="STRING" id="765913.ThidrDRAFT_0684"/>
<dbReference type="Proteomes" id="UP000004200">
    <property type="component" value="Unassembled WGS sequence"/>
</dbReference>
<gene>
    <name evidence="1" type="ORF">ThidrDRAFT_0684</name>
</gene>
<dbReference type="AlphaFoldDB" id="G2DXC3"/>
<reference evidence="1 2" key="1">
    <citation type="submission" date="2011-06" db="EMBL/GenBank/DDBJ databases">
        <title>The draft genome of Thiorhodococcus drewsii AZ1.</title>
        <authorList>
            <consortium name="US DOE Joint Genome Institute (JGI-PGF)"/>
            <person name="Lucas S."/>
            <person name="Han J."/>
            <person name="Lapidus A."/>
            <person name="Cheng J.-F."/>
            <person name="Goodwin L."/>
            <person name="Pitluck S."/>
            <person name="Peters L."/>
            <person name="Land M.L."/>
            <person name="Hauser L."/>
            <person name="Vogl K."/>
            <person name="Liu Z."/>
            <person name="Imhoff J."/>
            <person name="Thiel V."/>
            <person name="Frigaard N.-U."/>
            <person name="Bryant D.A."/>
            <person name="Woyke T.J."/>
        </authorList>
    </citation>
    <scope>NUCLEOTIDE SEQUENCE [LARGE SCALE GENOMIC DNA]</scope>
    <source>
        <strain evidence="1 2">AZ1</strain>
    </source>
</reference>